<reference evidence="7" key="1">
    <citation type="journal article" date="2014" name="Front. Microbiol.">
        <title>High frequency of phylogenetically diverse reductive dehalogenase-homologous genes in deep subseafloor sedimentary metagenomes.</title>
        <authorList>
            <person name="Kawai M."/>
            <person name="Futagami T."/>
            <person name="Toyoda A."/>
            <person name="Takaki Y."/>
            <person name="Nishi S."/>
            <person name="Hori S."/>
            <person name="Arai W."/>
            <person name="Tsubouchi T."/>
            <person name="Morono Y."/>
            <person name="Uchiyama I."/>
            <person name="Ito T."/>
            <person name="Fujiyama A."/>
            <person name="Inagaki F."/>
            <person name="Takami H."/>
        </authorList>
    </citation>
    <scope>NUCLEOTIDE SEQUENCE</scope>
    <source>
        <strain evidence="7">Expedition CK06-06</strain>
    </source>
</reference>
<evidence type="ECO:0000256" key="4">
    <source>
        <dbReference type="ARBA" id="ARBA00022989"/>
    </source>
</evidence>
<comment type="caution">
    <text evidence="7">The sequence shown here is derived from an EMBL/GenBank/DDBJ whole genome shotgun (WGS) entry which is preliminary data.</text>
</comment>
<protein>
    <recommendedName>
        <fullName evidence="8">Amino acid permease/ SLC12A domain-containing protein</fullName>
    </recommendedName>
</protein>
<evidence type="ECO:0000256" key="6">
    <source>
        <dbReference type="SAM" id="Phobius"/>
    </source>
</evidence>
<keyword evidence="4 6" id="KW-1133">Transmembrane helix</keyword>
<proteinExistence type="predicted"/>
<feature type="transmembrane region" description="Helical" evidence="6">
    <location>
        <begin position="215"/>
        <end position="236"/>
    </location>
</feature>
<evidence type="ECO:0000256" key="5">
    <source>
        <dbReference type="ARBA" id="ARBA00023136"/>
    </source>
</evidence>
<name>X0W9Z6_9ZZZZ</name>
<evidence type="ECO:0000256" key="2">
    <source>
        <dbReference type="ARBA" id="ARBA00022448"/>
    </source>
</evidence>
<feature type="non-terminal residue" evidence="7">
    <location>
        <position position="262"/>
    </location>
</feature>
<dbReference type="GO" id="GO:0015086">
    <property type="term" value="F:cadmium ion transmembrane transporter activity"/>
    <property type="evidence" value="ECO:0007669"/>
    <property type="project" value="TreeGrafter"/>
</dbReference>
<keyword evidence="5 6" id="KW-0472">Membrane</keyword>
<evidence type="ECO:0000256" key="1">
    <source>
        <dbReference type="ARBA" id="ARBA00004141"/>
    </source>
</evidence>
<feature type="transmembrane region" description="Helical" evidence="6">
    <location>
        <begin position="12"/>
        <end position="31"/>
    </location>
</feature>
<organism evidence="7">
    <name type="scientific">marine sediment metagenome</name>
    <dbReference type="NCBI Taxonomy" id="412755"/>
    <lineage>
        <taxon>unclassified sequences</taxon>
        <taxon>metagenomes</taxon>
        <taxon>ecological metagenomes</taxon>
    </lineage>
</organism>
<dbReference type="NCBIfam" id="NF037982">
    <property type="entry name" value="Nramp_1"/>
    <property type="match status" value="1"/>
</dbReference>
<keyword evidence="3 6" id="KW-0812">Transmembrane</keyword>
<accession>X0W9Z6</accession>
<dbReference type="GO" id="GO:0005384">
    <property type="term" value="F:manganese ion transmembrane transporter activity"/>
    <property type="evidence" value="ECO:0007669"/>
    <property type="project" value="TreeGrafter"/>
</dbReference>
<feature type="transmembrane region" description="Helical" evidence="6">
    <location>
        <begin position="174"/>
        <end position="194"/>
    </location>
</feature>
<dbReference type="GO" id="GO:0034755">
    <property type="term" value="P:iron ion transmembrane transport"/>
    <property type="evidence" value="ECO:0007669"/>
    <property type="project" value="TreeGrafter"/>
</dbReference>
<dbReference type="GO" id="GO:0005886">
    <property type="term" value="C:plasma membrane"/>
    <property type="evidence" value="ECO:0007669"/>
    <property type="project" value="TreeGrafter"/>
</dbReference>
<feature type="transmembrane region" description="Helical" evidence="6">
    <location>
        <begin position="122"/>
        <end position="139"/>
    </location>
</feature>
<sequence length="262" mass="28151">LLVNANIGANYTYQLLWLLIVTGVLMGTYLTMGARIGVVGGETPCTLIAQRLGRPVAAIIGINLCFICCSFQFANNLAVVAAVETLLPQISPYWVLLVLNGLIILFLFTAKNIYHIIERTMKIMVSLILLCFVINLIIARPDLLGVIKGFIPSWPEELSLGLPKKIDGAIYDPMILIASLLGTTFSVAGAFYQGNLVREKGWTIKEYNQGIGDSITGVCVLTGISLVIIITTATVIPGQPATDVGTLAQSLRPLLGPTAHII</sequence>
<dbReference type="InterPro" id="IPR001046">
    <property type="entry name" value="NRAMP_fam"/>
</dbReference>
<evidence type="ECO:0008006" key="8">
    <source>
        <dbReference type="Google" id="ProtNLM"/>
    </source>
</evidence>
<gene>
    <name evidence="7" type="ORF">S01H1_48391</name>
</gene>
<feature type="transmembrane region" description="Helical" evidence="6">
    <location>
        <begin position="52"/>
        <end position="73"/>
    </location>
</feature>
<dbReference type="EMBL" id="BARS01031076">
    <property type="protein sequence ID" value="GAG27784.1"/>
    <property type="molecule type" value="Genomic_DNA"/>
</dbReference>
<evidence type="ECO:0000256" key="3">
    <source>
        <dbReference type="ARBA" id="ARBA00022692"/>
    </source>
</evidence>
<dbReference type="Pfam" id="PF01566">
    <property type="entry name" value="Nramp"/>
    <property type="match status" value="1"/>
</dbReference>
<dbReference type="AlphaFoldDB" id="X0W9Z6"/>
<comment type="subcellular location">
    <subcellularLocation>
        <location evidence="1">Membrane</location>
        <topology evidence="1">Multi-pass membrane protein</topology>
    </subcellularLocation>
</comment>
<dbReference type="PANTHER" id="PTHR11706:SF33">
    <property type="entry name" value="NATURAL RESISTANCE-ASSOCIATED MACROPHAGE PROTEIN 2"/>
    <property type="match status" value="1"/>
</dbReference>
<keyword evidence="2" id="KW-0813">Transport</keyword>
<feature type="transmembrane region" description="Helical" evidence="6">
    <location>
        <begin position="93"/>
        <end position="110"/>
    </location>
</feature>
<feature type="non-terminal residue" evidence="7">
    <location>
        <position position="1"/>
    </location>
</feature>
<dbReference type="PANTHER" id="PTHR11706">
    <property type="entry name" value="SOLUTE CARRIER PROTEIN FAMILY 11 MEMBER"/>
    <property type="match status" value="1"/>
</dbReference>
<evidence type="ECO:0000313" key="7">
    <source>
        <dbReference type="EMBL" id="GAG27784.1"/>
    </source>
</evidence>